<evidence type="ECO:0000313" key="1">
    <source>
        <dbReference type="EMBL" id="CAG7874817.1"/>
    </source>
</evidence>
<organism evidence="1 2">
    <name type="scientific">Brassica campestris</name>
    <name type="common">Field mustard</name>
    <dbReference type="NCBI Taxonomy" id="3711"/>
    <lineage>
        <taxon>Eukaryota</taxon>
        <taxon>Viridiplantae</taxon>
        <taxon>Streptophyta</taxon>
        <taxon>Embryophyta</taxon>
        <taxon>Tracheophyta</taxon>
        <taxon>Spermatophyta</taxon>
        <taxon>Magnoliopsida</taxon>
        <taxon>eudicotyledons</taxon>
        <taxon>Gunneridae</taxon>
        <taxon>Pentapetalae</taxon>
        <taxon>rosids</taxon>
        <taxon>malvids</taxon>
        <taxon>Brassicales</taxon>
        <taxon>Brassicaceae</taxon>
        <taxon>Brassiceae</taxon>
        <taxon>Brassica</taxon>
    </lineage>
</organism>
<dbReference type="EMBL" id="LS974621">
    <property type="protein sequence ID" value="CAG7874817.1"/>
    <property type="molecule type" value="Genomic_DNA"/>
</dbReference>
<reference evidence="1 2" key="1">
    <citation type="submission" date="2021-07" db="EMBL/GenBank/DDBJ databases">
        <authorList>
            <consortium name="Genoscope - CEA"/>
            <person name="William W."/>
        </authorList>
    </citation>
    <scope>NUCLEOTIDE SEQUENCE [LARGE SCALE GENOMIC DNA]</scope>
</reference>
<gene>
    <name evidence="1" type="ORF">BRAPAZ1V2_A05P13380.2</name>
</gene>
<evidence type="ECO:0000313" key="2">
    <source>
        <dbReference type="Proteomes" id="UP000694005"/>
    </source>
</evidence>
<protein>
    <submittedName>
        <fullName evidence="1">Uncharacterized protein</fullName>
    </submittedName>
</protein>
<feature type="non-terminal residue" evidence="1">
    <location>
        <position position="63"/>
    </location>
</feature>
<name>A0A8D9GC02_BRACM</name>
<accession>A0A8D9GC02</accession>
<proteinExistence type="predicted"/>
<sequence>LGYRISKEHAHEGCRVQWRPERLSYNSLAFISRSFDQLYSQFVGVLYDNMKFRTRAQWQKNQV</sequence>
<dbReference type="AlphaFoldDB" id="A0A8D9GC02"/>
<dbReference type="Proteomes" id="UP000694005">
    <property type="component" value="Chromosome A05"/>
</dbReference>
<feature type="non-terminal residue" evidence="1">
    <location>
        <position position="1"/>
    </location>
</feature>
<dbReference type="Gramene" id="A05p13380.2_BraZ1">
    <property type="protein sequence ID" value="A05p13380.2_BraZ1.CDS.1"/>
    <property type="gene ID" value="A05g13380.2_BraZ1"/>
</dbReference>